<dbReference type="Pfam" id="PF07519">
    <property type="entry name" value="Tannase"/>
    <property type="match status" value="1"/>
</dbReference>
<dbReference type="SUPFAM" id="SSF53474">
    <property type="entry name" value="alpha/beta-Hydrolases"/>
    <property type="match status" value="1"/>
</dbReference>
<proteinExistence type="inferred from homology"/>
<dbReference type="Proteomes" id="UP001059380">
    <property type="component" value="Chromosome"/>
</dbReference>
<evidence type="ECO:0000256" key="1">
    <source>
        <dbReference type="ARBA" id="ARBA00006249"/>
    </source>
</evidence>
<keyword evidence="4 8" id="KW-0732">Signal</keyword>
<keyword evidence="3" id="KW-0479">Metal-binding</keyword>
<name>A0A9J7BJS2_9BACT</name>
<feature type="chain" id="PRO_5039926259" evidence="8">
    <location>
        <begin position="23"/>
        <end position="520"/>
    </location>
</feature>
<dbReference type="InterPro" id="IPR011118">
    <property type="entry name" value="Tannase/feruloyl_esterase"/>
</dbReference>
<gene>
    <name evidence="9" type="ORF">MOP44_21580</name>
</gene>
<evidence type="ECO:0000256" key="2">
    <source>
        <dbReference type="ARBA" id="ARBA00022487"/>
    </source>
</evidence>
<evidence type="ECO:0000256" key="3">
    <source>
        <dbReference type="ARBA" id="ARBA00022723"/>
    </source>
</evidence>
<dbReference type="PANTHER" id="PTHR33938">
    <property type="entry name" value="FERULOYL ESTERASE B-RELATED"/>
    <property type="match status" value="1"/>
</dbReference>
<reference evidence="9" key="1">
    <citation type="submission" date="2021-04" db="EMBL/GenBank/DDBJ databases">
        <title>Phylogenetic analysis of Acidobacteriaceae.</title>
        <authorList>
            <person name="Qiu L."/>
            <person name="Zhang Q."/>
        </authorList>
    </citation>
    <scope>NUCLEOTIDE SEQUENCE</scope>
    <source>
        <strain evidence="9">DSM 25168</strain>
    </source>
</reference>
<dbReference type="InterPro" id="IPR029058">
    <property type="entry name" value="AB_hydrolase_fold"/>
</dbReference>
<dbReference type="EMBL" id="CP093313">
    <property type="protein sequence ID" value="UWZ83148.1"/>
    <property type="molecule type" value="Genomic_DNA"/>
</dbReference>
<dbReference type="AlphaFoldDB" id="A0A9J7BJS2"/>
<evidence type="ECO:0000256" key="6">
    <source>
        <dbReference type="ARBA" id="ARBA00022837"/>
    </source>
</evidence>
<keyword evidence="5 9" id="KW-0378">Hydrolase</keyword>
<sequence>MRIFRACVLISGMMLATGAAWAADCASLKSLKLEATDIVSAETVTSGTVEDAGVQGLPAFCRLRGIMRPSADSKIDFEVWLPEKDWNGRLLGSGNGGFAGSFSYEQMAGYLMRGFVVSGTDTGHDANGTDATWAFGHPEKVKDFGWRAIHLAAERSKQIVSAYYGKPQQKSYFDACSDGGREALMEAERFPADYDGILAGAPAYAWSTLLASGVPAMQALGDPKAYISSLKLPAIQKAALDACDESDGLKDGIIADPNQCHFDPQVLLCKGEERRECLTQPQIDALRMLYTGAKDKSGKQWGHGFTPGDEPAWKNWITGEDPEASAFASFVRNDFRYLVTGDPKWNGLTADPDAMLKLSHENTAADLDSTDPDLAKFAARGGKLILYHGWNDPAIAPGFTIDYYKQVQQTMGADKADSFVRLYMVPGMEHCLGGPGASAFGQLGIPAGKGPQFGLFDSLVNWVEKGALDEEVVASKFERQAAKEAPKAALTRPLCTYPKVAKYKGSGDSNDAANFACVAP</sequence>
<keyword evidence="2" id="KW-0719">Serine esterase</keyword>
<keyword evidence="6" id="KW-0106">Calcium</keyword>
<organism evidence="9 10">
    <name type="scientific">Occallatibacter riparius</name>
    <dbReference type="NCBI Taxonomy" id="1002689"/>
    <lineage>
        <taxon>Bacteria</taxon>
        <taxon>Pseudomonadati</taxon>
        <taxon>Acidobacteriota</taxon>
        <taxon>Terriglobia</taxon>
        <taxon>Terriglobales</taxon>
        <taxon>Acidobacteriaceae</taxon>
        <taxon>Occallatibacter</taxon>
    </lineage>
</organism>
<feature type="signal peptide" evidence="8">
    <location>
        <begin position="1"/>
        <end position="22"/>
    </location>
</feature>
<comment type="similarity">
    <text evidence="1">Belongs to the tannase family.</text>
</comment>
<evidence type="ECO:0000313" key="9">
    <source>
        <dbReference type="EMBL" id="UWZ83148.1"/>
    </source>
</evidence>
<dbReference type="GO" id="GO:0052689">
    <property type="term" value="F:carboxylic ester hydrolase activity"/>
    <property type="evidence" value="ECO:0007669"/>
    <property type="project" value="UniProtKB-KW"/>
</dbReference>
<dbReference type="PANTHER" id="PTHR33938:SF15">
    <property type="entry name" value="FERULOYL ESTERASE B-RELATED"/>
    <property type="match status" value="1"/>
</dbReference>
<dbReference type="KEGG" id="orp:MOP44_21580"/>
<accession>A0A9J7BJS2</accession>
<evidence type="ECO:0000313" key="10">
    <source>
        <dbReference type="Proteomes" id="UP001059380"/>
    </source>
</evidence>
<dbReference type="RefSeq" id="WP_260792482.1">
    <property type="nucleotide sequence ID" value="NZ_CP093313.1"/>
</dbReference>
<keyword evidence="7" id="KW-1015">Disulfide bond</keyword>
<evidence type="ECO:0000256" key="7">
    <source>
        <dbReference type="ARBA" id="ARBA00023157"/>
    </source>
</evidence>
<dbReference type="GO" id="GO:0046872">
    <property type="term" value="F:metal ion binding"/>
    <property type="evidence" value="ECO:0007669"/>
    <property type="project" value="UniProtKB-KW"/>
</dbReference>
<protein>
    <submittedName>
        <fullName evidence="9">Tannase/feruloyl esterase family alpha/beta hydrolase</fullName>
    </submittedName>
</protein>
<evidence type="ECO:0000256" key="5">
    <source>
        <dbReference type="ARBA" id="ARBA00022801"/>
    </source>
</evidence>
<keyword evidence="10" id="KW-1185">Reference proteome</keyword>
<evidence type="ECO:0000256" key="8">
    <source>
        <dbReference type="SAM" id="SignalP"/>
    </source>
</evidence>
<evidence type="ECO:0000256" key="4">
    <source>
        <dbReference type="ARBA" id="ARBA00022729"/>
    </source>
</evidence>